<keyword evidence="1" id="KW-0472">Membrane</keyword>
<keyword evidence="3" id="KW-1185">Reference proteome</keyword>
<evidence type="ECO:0000256" key="1">
    <source>
        <dbReference type="SAM" id="Phobius"/>
    </source>
</evidence>
<accession>A0A162PQ28</accession>
<evidence type="ECO:0000313" key="3">
    <source>
        <dbReference type="Proteomes" id="UP000076858"/>
    </source>
</evidence>
<feature type="transmembrane region" description="Helical" evidence="1">
    <location>
        <begin position="6"/>
        <end position="26"/>
    </location>
</feature>
<dbReference type="AlphaFoldDB" id="A0A162PQ28"/>
<dbReference type="Proteomes" id="UP000076858">
    <property type="component" value="Unassembled WGS sequence"/>
</dbReference>
<dbReference type="EMBL" id="LRGB01000446">
    <property type="protein sequence ID" value="KZS19046.1"/>
    <property type="molecule type" value="Genomic_DNA"/>
</dbReference>
<organism evidence="2 3">
    <name type="scientific">Daphnia magna</name>
    <dbReference type="NCBI Taxonomy" id="35525"/>
    <lineage>
        <taxon>Eukaryota</taxon>
        <taxon>Metazoa</taxon>
        <taxon>Ecdysozoa</taxon>
        <taxon>Arthropoda</taxon>
        <taxon>Crustacea</taxon>
        <taxon>Branchiopoda</taxon>
        <taxon>Diplostraca</taxon>
        <taxon>Cladocera</taxon>
        <taxon>Anomopoda</taxon>
        <taxon>Daphniidae</taxon>
        <taxon>Daphnia</taxon>
    </lineage>
</organism>
<name>A0A162PQ28_9CRUS</name>
<keyword evidence="1" id="KW-0812">Transmembrane</keyword>
<gene>
    <name evidence="2" type="ORF">APZ42_014584</name>
</gene>
<protein>
    <submittedName>
        <fullName evidence="2">Uncharacterized protein</fullName>
    </submittedName>
</protein>
<keyword evidence="1" id="KW-1133">Transmembrane helix</keyword>
<sequence>MENENFSTIKVFLIFAVILSISIPVLHSDLHLLHLACVSSHYIPFNEWFPKPNLIEVQHIPFTHRGLSTG</sequence>
<comment type="caution">
    <text evidence="2">The sequence shown here is derived from an EMBL/GenBank/DDBJ whole genome shotgun (WGS) entry which is preliminary data.</text>
</comment>
<proteinExistence type="predicted"/>
<evidence type="ECO:0000313" key="2">
    <source>
        <dbReference type="EMBL" id="KZS19046.1"/>
    </source>
</evidence>
<reference evidence="2 3" key="1">
    <citation type="submission" date="2016-03" db="EMBL/GenBank/DDBJ databases">
        <title>EvidentialGene: Evidence-directed Construction of Genes on Genomes.</title>
        <authorList>
            <person name="Gilbert D.G."/>
            <person name="Choi J.-H."/>
            <person name="Mockaitis K."/>
            <person name="Colbourne J."/>
            <person name="Pfrender M."/>
        </authorList>
    </citation>
    <scope>NUCLEOTIDE SEQUENCE [LARGE SCALE GENOMIC DNA]</scope>
    <source>
        <strain evidence="2 3">Xinb3</strain>
        <tissue evidence="2">Complete organism</tissue>
    </source>
</reference>